<dbReference type="GO" id="GO:0034213">
    <property type="term" value="P:quinolinate catabolic process"/>
    <property type="evidence" value="ECO:0007669"/>
    <property type="project" value="TreeGrafter"/>
</dbReference>
<keyword evidence="9 12" id="KW-0808">Transferase</keyword>
<evidence type="ECO:0000256" key="11">
    <source>
        <dbReference type="ARBA" id="ARBA00047445"/>
    </source>
</evidence>
<evidence type="ECO:0000256" key="9">
    <source>
        <dbReference type="ARBA" id="ARBA00022679"/>
    </source>
</evidence>
<comment type="pathway">
    <text evidence="2 12">Cofactor biosynthesis; NAD(+) biosynthesis; nicotinate D-ribonucleotide from quinolinate: step 1/1.</text>
</comment>
<dbReference type="EC" id="2.4.2.19" evidence="5 12"/>
<feature type="domain" description="Quinolinate phosphoribosyl transferase C-terminal" evidence="13">
    <location>
        <begin position="131"/>
        <end position="301"/>
    </location>
</feature>
<feature type="domain" description="Quinolinate phosphoribosyl transferase N-terminal" evidence="14">
    <location>
        <begin position="49"/>
        <end position="129"/>
    </location>
</feature>
<evidence type="ECO:0000256" key="12">
    <source>
        <dbReference type="PIRNR" id="PIRNR006250"/>
    </source>
</evidence>
<comment type="catalytic activity">
    <reaction evidence="11 12">
        <text>nicotinate beta-D-ribonucleotide + CO2 + diphosphate = quinolinate + 5-phospho-alpha-D-ribose 1-diphosphate + 2 H(+)</text>
        <dbReference type="Rhea" id="RHEA:12733"/>
        <dbReference type="ChEBI" id="CHEBI:15378"/>
        <dbReference type="ChEBI" id="CHEBI:16526"/>
        <dbReference type="ChEBI" id="CHEBI:29959"/>
        <dbReference type="ChEBI" id="CHEBI:33019"/>
        <dbReference type="ChEBI" id="CHEBI:57502"/>
        <dbReference type="ChEBI" id="CHEBI:58017"/>
        <dbReference type="EC" id="2.4.2.19"/>
    </reaction>
</comment>
<comment type="function">
    <text evidence="1 12">Involved in the catabolism of quinolinic acid (QA).</text>
</comment>
<accession>A0A1Z5KFT2</accession>
<dbReference type="GO" id="GO:0009435">
    <property type="term" value="P:NAD+ biosynthetic process"/>
    <property type="evidence" value="ECO:0007669"/>
    <property type="project" value="UniProtKB-UniPathway"/>
</dbReference>
<dbReference type="CDD" id="cd01572">
    <property type="entry name" value="QPRTase"/>
    <property type="match status" value="1"/>
</dbReference>
<evidence type="ECO:0000256" key="10">
    <source>
        <dbReference type="ARBA" id="ARBA00033102"/>
    </source>
</evidence>
<comment type="similarity">
    <text evidence="3 12">Belongs to the NadC/ModD family.</text>
</comment>
<evidence type="ECO:0000259" key="14">
    <source>
        <dbReference type="Pfam" id="PF02749"/>
    </source>
</evidence>
<dbReference type="InterPro" id="IPR013785">
    <property type="entry name" value="Aldolase_TIM"/>
</dbReference>
<dbReference type="Proteomes" id="UP000198406">
    <property type="component" value="Unassembled WGS sequence"/>
</dbReference>
<dbReference type="Gene3D" id="3.90.1170.20">
    <property type="entry name" value="Quinolinate phosphoribosyl transferase, N-terminal domain"/>
    <property type="match status" value="1"/>
</dbReference>
<reference evidence="15 16" key="1">
    <citation type="journal article" date="2015" name="Plant Cell">
        <title>Oil accumulation by the oleaginous diatom Fistulifera solaris as revealed by the genome and transcriptome.</title>
        <authorList>
            <person name="Tanaka T."/>
            <person name="Maeda Y."/>
            <person name="Veluchamy A."/>
            <person name="Tanaka M."/>
            <person name="Abida H."/>
            <person name="Marechal E."/>
            <person name="Bowler C."/>
            <person name="Muto M."/>
            <person name="Sunaga Y."/>
            <person name="Tanaka M."/>
            <person name="Yoshino T."/>
            <person name="Taniguchi T."/>
            <person name="Fukuda Y."/>
            <person name="Nemoto M."/>
            <person name="Matsumoto M."/>
            <person name="Wong P.S."/>
            <person name="Aburatani S."/>
            <person name="Fujibuchi W."/>
        </authorList>
    </citation>
    <scope>NUCLEOTIDE SEQUENCE [LARGE SCALE GENOMIC DNA]</scope>
    <source>
        <strain evidence="15 16">JPCC DA0580</strain>
    </source>
</reference>
<evidence type="ECO:0000256" key="7">
    <source>
        <dbReference type="ARBA" id="ARBA00022642"/>
    </source>
</evidence>
<evidence type="ECO:0000259" key="13">
    <source>
        <dbReference type="Pfam" id="PF01729"/>
    </source>
</evidence>
<comment type="subunit">
    <text evidence="4 12">Hexamer formed by 3 homodimers.</text>
</comment>
<evidence type="ECO:0000256" key="3">
    <source>
        <dbReference type="ARBA" id="ARBA00009400"/>
    </source>
</evidence>
<dbReference type="AlphaFoldDB" id="A0A1Z5KFT2"/>
<evidence type="ECO:0000256" key="8">
    <source>
        <dbReference type="ARBA" id="ARBA00022676"/>
    </source>
</evidence>
<gene>
    <name evidence="15" type="ORF">FisN_16Hh011</name>
</gene>
<dbReference type="FunFam" id="3.20.20.70:FF:000090">
    <property type="entry name" value="Nicotinate-nucleotide pyrophosphorylase [carboxylating]"/>
    <property type="match status" value="1"/>
</dbReference>
<dbReference type="OrthoDB" id="10067394at2759"/>
<dbReference type="UniPathway" id="UPA00253">
    <property type="reaction ID" value="UER00331"/>
</dbReference>
<dbReference type="NCBIfam" id="TIGR00078">
    <property type="entry name" value="nadC"/>
    <property type="match status" value="1"/>
</dbReference>
<keyword evidence="7 12" id="KW-0662">Pyridine nucleotide biosynthesis</keyword>
<dbReference type="SUPFAM" id="SSF51690">
    <property type="entry name" value="Nicotinate/Quinolinate PRTase C-terminal domain-like"/>
    <property type="match status" value="1"/>
</dbReference>
<dbReference type="PANTHER" id="PTHR32179">
    <property type="entry name" value="NICOTINATE-NUCLEOTIDE PYROPHOSPHORYLASE [CARBOXYLATING]"/>
    <property type="match status" value="1"/>
</dbReference>
<evidence type="ECO:0000256" key="4">
    <source>
        <dbReference type="ARBA" id="ARBA00011218"/>
    </source>
</evidence>
<evidence type="ECO:0000256" key="2">
    <source>
        <dbReference type="ARBA" id="ARBA00004893"/>
    </source>
</evidence>
<dbReference type="PANTHER" id="PTHR32179:SF3">
    <property type="entry name" value="NICOTINATE-NUCLEOTIDE PYROPHOSPHORYLASE [CARBOXYLATING]"/>
    <property type="match status" value="1"/>
</dbReference>
<dbReference type="Gene3D" id="3.20.20.70">
    <property type="entry name" value="Aldolase class I"/>
    <property type="match status" value="1"/>
</dbReference>
<dbReference type="GO" id="GO:0005737">
    <property type="term" value="C:cytoplasm"/>
    <property type="evidence" value="ECO:0007669"/>
    <property type="project" value="TreeGrafter"/>
</dbReference>
<protein>
    <recommendedName>
        <fullName evidence="6 12">Nicotinate-nucleotide pyrophosphorylase [carboxylating]</fullName>
        <ecNumber evidence="5 12">2.4.2.19</ecNumber>
    </recommendedName>
    <alternativeName>
        <fullName evidence="10 12">Quinolinate phosphoribosyltransferase [decarboxylating]</fullName>
    </alternativeName>
</protein>
<dbReference type="Pfam" id="PF02749">
    <property type="entry name" value="QRPTase_N"/>
    <property type="match status" value="1"/>
</dbReference>
<evidence type="ECO:0000313" key="16">
    <source>
        <dbReference type="Proteomes" id="UP000198406"/>
    </source>
</evidence>
<dbReference type="SUPFAM" id="SSF54675">
    <property type="entry name" value="Nicotinate/Quinolinate PRTase N-terminal domain-like"/>
    <property type="match status" value="1"/>
</dbReference>
<dbReference type="InterPro" id="IPR002638">
    <property type="entry name" value="Quinolinate_PRibosylTrfase_C"/>
</dbReference>
<keyword evidence="16" id="KW-1185">Reference proteome</keyword>
<evidence type="ECO:0000313" key="15">
    <source>
        <dbReference type="EMBL" id="GAX25174.1"/>
    </source>
</evidence>
<sequence length="318" mass="34554">MSSPNINQQHQQTNDFFATLLPQHQIDVIVQQWLHDDMPSLDVGGLVVGDVPREATLWMKSPGVLAGKPFFETVFRILGCSVTWHPSAAEGVYLSASPEQKLALATVSGPIHKLLQGERTALNTLSRCSGVATLSQQAVTAARDAHWKGWVAGTRKTTPGFRIVEKYGLLVGGAATHRIDLSQMVMLKDNHIQSAGSIRSAIQMARQAAGFSQKIEVECSQLAEAMEAAQAGADIVMLDNLEPQVLKVTARMLKKEYPHVLIEASGGITTETMKDYLCDDVDIVSQGKLTQGYDCIDYSLKVLPPKTKEQSLKQAASS</sequence>
<dbReference type="PIRSF" id="PIRSF006250">
    <property type="entry name" value="NadC_ModD"/>
    <property type="match status" value="1"/>
</dbReference>
<dbReference type="InterPro" id="IPR004393">
    <property type="entry name" value="NadC"/>
</dbReference>
<keyword evidence="8 12" id="KW-0328">Glycosyltransferase</keyword>
<organism evidence="15 16">
    <name type="scientific">Fistulifera solaris</name>
    <name type="common">Oleaginous diatom</name>
    <dbReference type="NCBI Taxonomy" id="1519565"/>
    <lineage>
        <taxon>Eukaryota</taxon>
        <taxon>Sar</taxon>
        <taxon>Stramenopiles</taxon>
        <taxon>Ochrophyta</taxon>
        <taxon>Bacillariophyta</taxon>
        <taxon>Bacillariophyceae</taxon>
        <taxon>Bacillariophycidae</taxon>
        <taxon>Naviculales</taxon>
        <taxon>Naviculaceae</taxon>
        <taxon>Fistulifera</taxon>
    </lineage>
</organism>
<proteinExistence type="inferred from homology"/>
<evidence type="ECO:0000256" key="5">
    <source>
        <dbReference type="ARBA" id="ARBA00011944"/>
    </source>
</evidence>
<dbReference type="EMBL" id="BDSP01000222">
    <property type="protein sequence ID" value="GAX25174.1"/>
    <property type="molecule type" value="Genomic_DNA"/>
</dbReference>
<dbReference type="InterPro" id="IPR037128">
    <property type="entry name" value="Quinolinate_PRibosylTase_N_sf"/>
</dbReference>
<dbReference type="InterPro" id="IPR027277">
    <property type="entry name" value="NadC/ModD"/>
</dbReference>
<dbReference type="InterPro" id="IPR036068">
    <property type="entry name" value="Nicotinate_pribotase-like_C"/>
</dbReference>
<dbReference type="Pfam" id="PF01729">
    <property type="entry name" value="QRPTase_C"/>
    <property type="match status" value="1"/>
</dbReference>
<dbReference type="InterPro" id="IPR022412">
    <property type="entry name" value="Quinolinate_PRibosylTrfase_N"/>
</dbReference>
<dbReference type="GO" id="GO:0004514">
    <property type="term" value="F:nicotinate-nucleotide diphosphorylase (carboxylating) activity"/>
    <property type="evidence" value="ECO:0007669"/>
    <property type="project" value="UniProtKB-EC"/>
</dbReference>
<comment type="caution">
    <text evidence="15">The sequence shown here is derived from an EMBL/GenBank/DDBJ whole genome shotgun (WGS) entry which is preliminary data.</text>
</comment>
<evidence type="ECO:0000256" key="1">
    <source>
        <dbReference type="ARBA" id="ARBA00003237"/>
    </source>
</evidence>
<dbReference type="InParanoid" id="A0A1Z5KFT2"/>
<evidence type="ECO:0000256" key="6">
    <source>
        <dbReference type="ARBA" id="ARBA00020990"/>
    </source>
</evidence>
<name>A0A1Z5KFT2_FISSO</name>